<dbReference type="InterPro" id="IPR014892">
    <property type="entry name" value="RPA_C"/>
</dbReference>
<evidence type="ECO:0000259" key="2">
    <source>
        <dbReference type="Pfam" id="PF08784"/>
    </source>
</evidence>
<comment type="caution">
    <text evidence="3">The sequence shown here is derived from an EMBL/GenBank/DDBJ whole genome shotgun (WGS) entry which is preliminary data.</text>
</comment>
<protein>
    <recommendedName>
        <fullName evidence="2">Replication protein A C-terminal domain-containing protein</fullName>
    </recommendedName>
</protein>
<organism evidence="3 4">
    <name type="scientific">Rhodopseudomonas rhenobacensis</name>
    <dbReference type="NCBI Taxonomy" id="87461"/>
    <lineage>
        <taxon>Bacteria</taxon>
        <taxon>Pseudomonadati</taxon>
        <taxon>Pseudomonadota</taxon>
        <taxon>Alphaproteobacteria</taxon>
        <taxon>Hyphomicrobiales</taxon>
        <taxon>Nitrobacteraceae</taxon>
        <taxon>Rhodopseudomonas</taxon>
    </lineage>
</organism>
<dbReference type="InterPro" id="IPR019885">
    <property type="entry name" value="Tscrpt_reg_HTH_AsnC-type_CS"/>
</dbReference>
<sequence length="111" mass="11597">MTDDHVYPDAPGFKALGPSQDAAVAIAPRAPRIRAVVFEEIAKHPAGVTADEIAAALGMSVLTVRPRVSELRRLGEISATGDRRCNASGMTASTWRVAPPLPRDPGLKGGA</sequence>
<evidence type="ECO:0000256" key="1">
    <source>
        <dbReference type="SAM" id="MobiDB-lite"/>
    </source>
</evidence>
<reference evidence="3 4" key="1">
    <citation type="submission" date="2020-08" db="EMBL/GenBank/DDBJ databases">
        <title>Genomic Encyclopedia of Type Strains, Phase IV (KMG-IV): sequencing the most valuable type-strain genomes for metagenomic binning, comparative biology and taxonomic classification.</title>
        <authorList>
            <person name="Goeker M."/>
        </authorList>
    </citation>
    <scope>NUCLEOTIDE SEQUENCE [LARGE SCALE GENOMIC DNA]</scope>
    <source>
        <strain evidence="3 4">DSM 12706</strain>
    </source>
</reference>
<evidence type="ECO:0000313" key="4">
    <source>
        <dbReference type="Proteomes" id="UP000542353"/>
    </source>
</evidence>
<keyword evidence="4" id="KW-1185">Reference proteome</keyword>
<dbReference type="InterPro" id="IPR036388">
    <property type="entry name" value="WH-like_DNA-bd_sf"/>
</dbReference>
<name>A0A7W7Z0V0_9BRAD</name>
<feature type="region of interest" description="Disordered" evidence="1">
    <location>
        <begin position="83"/>
        <end position="111"/>
    </location>
</feature>
<dbReference type="PROSITE" id="PS00519">
    <property type="entry name" value="HTH_ASNC_1"/>
    <property type="match status" value="1"/>
</dbReference>
<evidence type="ECO:0000313" key="3">
    <source>
        <dbReference type="EMBL" id="MBB5045939.1"/>
    </source>
</evidence>
<feature type="domain" description="Replication protein A C-terminal" evidence="2">
    <location>
        <begin position="38"/>
        <end position="82"/>
    </location>
</feature>
<dbReference type="Pfam" id="PF08784">
    <property type="entry name" value="RPA_C"/>
    <property type="match status" value="1"/>
</dbReference>
<dbReference type="AlphaFoldDB" id="A0A7W7Z0V0"/>
<dbReference type="RefSeq" id="WP_184254260.1">
    <property type="nucleotide sequence ID" value="NZ_JACHIH010000002.1"/>
</dbReference>
<dbReference type="Gene3D" id="1.10.10.10">
    <property type="entry name" value="Winged helix-like DNA-binding domain superfamily/Winged helix DNA-binding domain"/>
    <property type="match status" value="1"/>
</dbReference>
<dbReference type="SUPFAM" id="SSF46785">
    <property type="entry name" value="Winged helix' DNA-binding domain"/>
    <property type="match status" value="1"/>
</dbReference>
<dbReference type="EMBL" id="JACHIH010000002">
    <property type="protein sequence ID" value="MBB5045939.1"/>
    <property type="molecule type" value="Genomic_DNA"/>
</dbReference>
<dbReference type="Proteomes" id="UP000542353">
    <property type="component" value="Unassembled WGS sequence"/>
</dbReference>
<dbReference type="InterPro" id="IPR036390">
    <property type="entry name" value="WH_DNA-bd_sf"/>
</dbReference>
<proteinExistence type="predicted"/>
<accession>A0A7W7Z0V0</accession>
<gene>
    <name evidence="3" type="ORF">HNR60_000674</name>
</gene>